<dbReference type="AlphaFoldDB" id="A0A9J5YRI7"/>
<reference evidence="1 2" key="1">
    <citation type="submission" date="2020-09" db="EMBL/GenBank/DDBJ databases">
        <title>De no assembly of potato wild relative species, Solanum commersonii.</title>
        <authorList>
            <person name="Cho K."/>
        </authorList>
    </citation>
    <scope>NUCLEOTIDE SEQUENCE [LARGE SCALE GENOMIC DNA]</scope>
    <source>
        <strain evidence="1">LZ3.2</strain>
        <tissue evidence="1">Leaf</tissue>
    </source>
</reference>
<protein>
    <submittedName>
        <fullName evidence="1">Uncharacterized protein</fullName>
    </submittedName>
</protein>
<dbReference type="EMBL" id="JACXVP010000006">
    <property type="protein sequence ID" value="KAG5603026.1"/>
    <property type="molecule type" value="Genomic_DNA"/>
</dbReference>
<name>A0A9J5YRI7_SOLCO</name>
<sequence>MRFHPCTSGCNSTESFPTTTLIYVTEAALGVGLSIHSQLKCCNSTYL</sequence>
<evidence type="ECO:0000313" key="1">
    <source>
        <dbReference type="EMBL" id="KAG5603026.1"/>
    </source>
</evidence>
<dbReference type="Proteomes" id="UP000824120">
    <property type="component" value="Chromosome 6"/>
</dbReference>
<gene>
    <name evidence="1" type="ORF">H5410_034396</name>
</gene>
<comment type="caution">
    <text evidence="1">The sequence shown here is derived from an EMBL/GenBank/DDBJ whole genome shotgun (WGS) entry which is preliminary data.</text>
</comment>
<evidence type="ECO:0000313" key="2">
    <source>
        <dbReference type="Proteomes" id="UP000824120"/>
    </source>
</evidence>
<organism evidence="1 2">
    <name type="scientific">Solanum commersonii</name>
    <name type="common">Commerson's wild potato</name>
    <name type="synonym">Commerson's nightshade</name>
    <dbReference type="NCBI Taxonomy" id="4109"/>
    <lineage>
        <taxon>Eukaryota</taxon>
        <taxon>Viridiplantae</taxon>
        <taxon>Streptophyta</taxon>
        <taxon>Embryophyta</taxon>
        <taxon>Tracheophyta</taxon>
        <taxon>Spermatophyta</taxon>
        <taxon>Magnoliopsida</taxon>
        <taxon>eudicotyledons</taxon>
        <taxon>Gunneridae</taxon>
        <taxon>Pentapetalae</taxon>
        <taxon>asterids</taxon>
        <taxon>lamiids</taxon>
        <taxon>Solanales</taxon>
        <taxon>Solanaceae</taxon>
        <taxon>Solanoideae</taxon>
        <taxon>Solaneae</taxon>
        <taxon>Solanum</taxon>
    </lineage>
</organism>
<keyword evidence="2" id="KW-1185">Reference proteome</keyword>
<accession>A0A9J5YRI7</accession>
<proteinExistence type="predicted"/>